<evidence type="ECO:0008006" key="4">
    <source>
        <dbReference type="Google" id="ProtNLM"/>
    </source>
</evidence>
<name>A0A1R3RA72_ASPC5</name>
<accession>A0A1R3RA72</accession>
<dbReference type="EMBL" id="KV907511">
    <property type="protein sequence ID" value="OOF91379.1"/>
    <property type="molecule type" value="Genomic_DNA"/>
</dbReference>
<sequence length="503" mass="55467">MYPQCSTQGRPSAKFTQYKAQAVANWLAQHCKAHTPPRDRNFNENSLMVDLDPFSTVSHLTAPTQASSSVTSDSVVSMDTATPATYSVPSIWDKESDENNAPMDSGQDMTTWSAQGTEHLSASNQFLLSIHRFKIYPTQRTVILIRTGLAESYDSLNLESRNEPTPEVNEIEDSHHPNLYGSIDRNETILDYTPSSSSSHAQGSIMVQQSQSKSTCQALTGETFQGTFHDRGDFAAQAGVSIPSYEWLSRTKIVTCLPKLVELNMSLLRLSEKARMATSQSLKAPAGHQNEVIIEMVQFSRELIDLMACIMPTPRSGRDSLPSQSIPDIFCSTYNSIPYSGSISHCLDTDTYVRYDISSHAASSGCIEAGSQSDSMSASTLIFLAMGCYTQDSAGSASQSRSGSSLETCLHIHTITYLLDHLHKAMYPYPHDITLDDEFDNIVYNENDRQCVQDQSCATPVFGKSSAGVLLGQASWEIGEREKSLMSKIQTLSHILNVSRYYN</sequence>
<gene>
    <name evidence="2" type="ORF">ASPCADRAFT_510207</name>
</gene>
<evidence type="ECO:0000313" key="3">
    <source>
        <dbReference type="Proteomes" id="UP000188318"/>
    </source>
</evidence>
<dbReference type="STRING" id="602072.A0A1R3RA72"/>
<keyword evidence="3" id="KW-1185">Reference proteome</keyword>
<feature type="region of interest" description="Disordered" evidence="1">
    <location>
        <begin position="158"/>
        <end position="179"/>
    </location>
</feature>
<dbReference type="AlphaFoldDB" id="A0A1R3RA72"/>
<evidence type="ECO:0000256" key="1">
    <source>
        <dbReference type="SAM" id="MobiDB-lite"/>
    </source>
</evidence>
<dbReference type="OrthoDB" id="2574141at2759"/>
<protein>
    <recommendedName>
        <fullName evidence="4">Aflatoxin regulatory protein domain-containing protein</fullName>
    </recommendedName>
</protein>
<dbReference type="Proteomes" id="UP000188318">
    <property type="component" value="Unassembled WGS sequence"/>
</dbReference>
<evidence type="ECO:0000313" key="2">
    <source>
        <dbReference type="EMBL" id="OOF91379.1"/>
    </source>
</evidence>
<reference evidence="3" key="1">
    <citation type="journal article" date="2017" name="Genome Biol.">
        <title>Comparative genomics reveals high biological diversity and specific adaptations in the industrially and medically important fungal genus Aspergillus.</title>
        <authorList>
            <person name="de Vries R.P."/>
            <person name="Riley R."/>
            <person name="Wiebenga A."/>
            <person name="Aguilar-Osorio G."/>
            <person name="Amillis S."/>
            <person name="Uchima C.A."/>
            <person name="Anderluh G."/>
            <person name="Asadollahi M."/>
            <person name="Askin M."/>
            <person name="Barry K."/>
            <person name="Battaglia E."/>
            <person name="Bayram O."/>
            <person name="Benocci T."/>
            <person name="Braus-Stromeyer S.A."/>
            <person name="Caldana C."/>
            <person name="Canovas D."/>
            <person name="Cerqueira G.C."/>
            <person name="Chen F."/>
            <person name="Chen W."/>
            <person name="Choi C."/>
            <person name="Clum A."/>
            <person name="Dos Santos R.A."/>
            <person name="Damasio A.R."/>
            <person name="Diallinas G."/>
            <person name="Emri T."/>
            <person name="Fekete E."/>
            <person name="Flipphi M."/>
            <person name="Freyberg S."/>
            <person name="Gallo A."/>
            <person name="Gournas C."/>
            <person name="Habgood R."/>
            <person name="Hainaut M."/>
            <person name="Harispe M.L."/>
            <person name="Henrissat B."/>
            <person name="Hilden K.S."/>
            <person name="Hope R."/>
            <person name="Hossain A."/>
            <person name="Karabika E."/>
            <person name="Karaffa L."/>
            <person name="Karanyi Z."/>
            <person name="Krasevec N."/>
            <person name="Kuo A."/>
            <person name="Kusch H."/>
            <person name="LaButti K."/>
            <person name="Lagendijk E.L."/>
            <person name="Lapidus A."/>
            <person name="Levasseur A."/>
            <person name="Lindquist E."/>
            <person name="Lipzen A."/>
            <person name="Logrieco A.F."/>
            <person name="MacCabe A."/>
            <person name="Maekelae M.R."/>
            <person name="Malavazi I."/>
            <person name="Melin P."/>
            <person name="Meyer V."/>
            <person name="Mielnichuk N."/>
            <person name="Miskei M."/>
            <person name="Molnar A.P."/>
            <person name="Mule G."/>
            <person name="Ngan C.Y."/>
            <person name="Orejas M."/>
            <person name="Orosz E."/>
            <person name="Ouedraogo J.P."/>
            <person name="Overkamp K.M."/>
            <person name="Park H.-S."/>
            <person name="Perrone G."/>
            <person name="Piumi F."/>
            <person name="Punt P.J."/>
            <person name="Ram A.F."/>
            <person name="Ramon A."/>
            <person name="Rauscher S."/>
            <person name="Record E."/>
            <person name="Riano-Pachon D.M."/>
            <person name="Robert V."/>
            <person name="Roehrig J."/>
            <person name="Ruller R."/>
            <person name="Salamov A."/>
            <person name="Salih N.S."/>
            <person name="Samson R.A."/>
            <person name="Sandor E."/>
            <person name="Sanguinetti M."/>
            <person name="Schuetze T."/>
            <person name="Sepcic K."/>
            <person name="Shelest E."/>
            <person name="Sherlock G."/>
            <person name="Sophianopoulou V."/>
            <person name="Squina F.M."/>
            <person name="Sun H."/>
            <person name="Susca A."/>
            <person name="Todd R.B."/>
            <person name="Tsang A."/>
            <person name="Unkles S.E."/>
            <person name="van de Wiele N."/>
            <person name="van Rossen-Uffink D."/>
            <person name="Oliveira J.V."/>
            <person name="Vesth T.C."/>
            <person name="Visser J."/>
            <person name="Yu J.-H."/>
            <person name="Zhou M."/>
            <person name="Andersen M.R."/>
            <person name="Archer D.B."/>
            <person name="Baker S.E."/>
            <person name="Benoit I."/>
            <person name="Brakhage A.A."/>
            <person name="Braus G.H."/>
            <person name="Fischer R."/>
            <person name="Frisvad J.C."/>
            <person name="Goldman G.H."/>
            <person name="Houbraken J."/>
            <person name="Oakley B."/>
            <person name="Pocsi I."/>
            <person name="Scazzocchio C."/>
            <person name="Seiboth B."/>
            <person name="vanKuyk P.A."/>
            <person name="Wortman J."/>
            <person name="Dyer P.S."/>
            <person name="Grigoriev I.V."/>
        </authorList>
    </citation>
    <scope>NUCLEOTIDE SEQUENCE [LARGE SCALE GENOMIC DNA]</scope>
    <source>
        <strain evidence="3">ITEM 5010</strain>
    </source>
</reference>
<proteinExistence type="predicted"/>
<dbReference type="VEuPathDB" id="FungiDB:ASPCADRAFT_510207"/>
<organism evidence="2 3">
    <name type="scientific">Aspergillus carbonarius (strain ITEM 5010)</name>
    <dbReference type="NCBI Taxonomy" id="602072"/>
    <lineage>
        <taxon>Eukaryota</taxon>
        <taxon>Fungi</taxon>
        <taxon>Dikarya</taxon>
        <taxon>Ascomycota</taxon>
        <taxon>Pezizomycotina</taxon>
        <taxon>Eurotiomycetes</taxon>
        <taxon>Eurotiomycetidae</taxon>
        <taxon>Eurotiales</taxon>
        <taxon>Aspergillaceae</taxon>
        <taxon>Aspergillus</taxon>
        <taxon>Aspergillus subgen. Circumdati</taxon>
    </lineage>
</organism>